<dbReference type="EMBL" id="AKCR02000002">
    <property type="protein sequence ID" value="PKK33264.1"/>
    <property type="molecule type" value="Genomic_DNA"/>
</dbReference>
<evidence type="ECO:0000313" key="8">
    <source>
        <dbReference type="EMBL" id="PKK33264.1"/>
    </source>
</evidence>
<evidence type="ECO:0000256" key="4">
    <source>
        <dbReference type="ARBA" id="ARBA00023163"/>
    </source>
</evidence>
<proteinExistence type="predicted"/>
<name>A0A2I0MUB7_COLLI</name>
<evidence type="ECO:0000259" key="7">
    <source>
        <dbReference type="PROSITE" id="PS51457"/>
    </source>
</evidence>
<evidence type="ECO:0000256" key="3">
    <source>
        <dbReference type="ARBA" id="ARBA00023015"/>
    </source>
</evidence>
<dbReference type="GO" id="GO:0003714">
    <property type="term" value="F:transcription corepressor activity"/>
    <property type="evidence" value="ECO:0007669"/>
    <property type="project" value="InterPro"/>
</dbReference>
<dbReference type="InterPro" id="IPR018379">
    <property type="entry name" value="BEN_domain"/>
</dbReference>
<evidence type="ECO:0000256" key="2">
    <source>
        <dbReference type="ARBA" id="ARBA00022491"/>
    </source>
</evidence>
<sequence>MKKFTLFDFVNDNSLQIGETSWIQDLPSDDKELERLLKPNEHVLVNWPVGERKTEKHLVKVVYMSDDPQELVEMMQKILQADEITKIQVLGKGKRKRIEMIFSESEDSDLDKEQEKIMKHIKRKKSLQASAPANILSQLETSLINKQREQYSGSNFLYSESSSDDEEPLFQLSKVELCAKIKSLKRKLADTMRENCRLRQSLVMLQVLPQAVTHFEELVGMAEALLKGGVTSSTSSLPSHAVWKAAANPLADSYSAVHSNASSPVTLNVDDEEQQAEKQFKIEKWQIALCNKSKPQKFINDLMQALYTHEYMATHSLTGAKSSSSKDKAAKPAMNQNEVQEIIGITKQLFPNTDDALIRRMMGQKLNNCTKKPILSKDLNSGAFQKHSFCSTAAPQGIISSAVPPSTQDQQDDDSPAAIAQIQQSDSRPTPPAPSTPGQQERFKPTSKVESHLGSSSPAPSPNQDLRNLDKE</sequence>
<feature type="region of interest" description="Disordered" evidence="6">
    <location>
        <begin position="400"/>
        <end position="472"/>
    </location>
</feature>
<evidence type="ECO:0000256" key="5">
    <source>
        <dbReference type="ARBA" id="ARBA00023242"/>
    </source>
</evidence>
<feature type="compositionally biased region" description="Polar residues" evidence="6">
    <location>
        <begin position="453"/>
        <end position="466"/>
    </location>
</feature>
<evidence type="ECO:0000256" key="1">
    <source>
        <dbReference type="ARBA" id="ARBA00004123"/>
    </source>
</evidence>
<dbReference type="PANTHER" id="PTHR35346:SF1">
    <property type="entry name" value="BEN DOMAIN-CONTAINING PROTEIN 6"/>
    <property type="match status" value="1"/>
</dbReference>
<evidence type="ECO:0000256" key="6">
    <source>
        <dbReference type="SAM" id="MobiDB-lite"/>
    </source>
</evidence>
<feature type="domain" description="BEN" evidence="7">
    <location>
        <begin position="277"/>
        <end position="373"/>
    </location>
</feature>
<evidence type="ECO:0000313" key="9">
    <source>
        <dbReference type="Proteomes" id="UP000053872"/>
    </source>
</evidence>
<organism evidence="8 9">
    <name type="scientific">Columba livia</name>
    <name type="common">Rock dove</name>
    <dbReference type="NCBI Taxonomy" id="8932"/>
    <lineage>
        <taxon>Eukaryota</taxon>
        <taxon>Metazoa</taxon>
        <taxon>Chordata</taxon>
        <taxon>Craniata</taxon>
        <taxon>Vertebrata</taxon>
        <taxon>Euteleostomi</taxon>
        <taxon>Archelosauria</taxon>
        <taxon>Archosauria</taxon>
        <taxon>Dinosauria</taxon>
        <taxon>Saurischia</taxon>
        <taxon>Theropoda</taxon>
        <taxon>Coelurosauria</taxon>
        <taxon>Aves</taxon>
        <taxon>Neognathae</taxon>
        <taxon>Neoaves</taxon>
        <taxon>Columbimorphae</taxon>
        <taxon>Columbiformes</taxon>
        <taxon>Columbidae</taxon>
        <taxon>Columba</taxon>
    </lineage>
</organism>
<dbReference type="Proteomes" id="UP000053872">
    <property type="component" value="Unassembled WGS sequence"/>
</dbReference>
<dbReference type="GO" id="GO:0005634">
    <property type="term" value="C:nucleus"/>
    <property type="evidence" value="ECO:0007669"/>
    <property type="project" value="UniProtKB-SubCell"/>
</dbReference>
<dbReference type="GO" id="GO:0045746">
    <property type="term" value="P:negative regulation of Notch signaling pathway"/>
    <property type="evidence" value="ECO:0007669"/>
    <property type="project" value="InterPro"/>
</dbReference>
<accession>A0A2I0MUB7</accession>
<keyword evidence="2" id="KW-0678">Repressor</keyword>
<keyword evidence="4" id="KW-0804">Transcription</keyword>
<reference evidence="8 9" key="1">
    <citation type="journal article" date="2013" name="Science">
        <title>Genomic diversity and evolution of the head crest in the rock pigeon.</title>
        <authorList>
            <person name="Shapiro M.D."/>
            <person name="Kronenberg Z."/>
            <person name="Li C."/>
            <person name="Domyan E.T."/>
            <person name="Pan H."/>
            <person name="Campbell M."/>
            <person name="Tan H."/>
            <person name="Huff C.D."/>
            <person name="Hu H."/>
            <person name="Vickrey A.I."/>
            <person name="Nielsen S.C."/>
            <person name="Stringham S.A."/>
            <person name="Hu H."/>
            <person name="Willerslev E."/>
            <person name="Gilbert M.T."/>
            <person name="Yandell M."/>
            <person name="Zhang G."/>
            <person name="Wang J."/>
        </authorList>
    </citation>
    <scope>NUCLEOTIDE SEQUENCE [LARGE SCALE GENOMIC DNA]</scope>
    <source>
        <tissue evidence="8">Blood</tissue>
    </source>
</reference>
<comment type="caution">
    <text evidence="8">The sequence shown here is derived from an EMBL/GenBank/DDBJ whole genome shotgun (WGS) entry which is preliminary data.</text>
</comment>
<dbReference type="PANTHER" id="PTHR35346">
    <property type="entry name" value="BEN DOMAIN-CONTAINING PROTEIN 6"/>
    <property type="match status" value="1"/>
</dbReference>
<protein>
    <submittedName>
        <fullName evidence="8">BEN domain containing 6, transcript variant X1</fullName>
    </submittedName>
</protein>
<feature type="compositionally biased region" description="Low complexity" evidence="6">
    <location>
        <begin position="416"/>
        <end position="427"/>
    </location>
</feature>
<dbReference type="AlphaFoldDB" id="A0A2I0MUB7"/>
<keyword evidence="9" id="KW-1185">Reference proteome</keyword>
<gene>
    <name evidence="8" type="primary">BEND6</name>
    <name evidence="8" type="ORF">A306_00000986</name>
</gene>
<feature type="compositionally biased region" description="Basic and acidic residues" evidence="6">
    <location>
        <begin position="441"/>
        <end position="451"/>
    </location>
</feature>
<dbReference type="Gene3D" id="1.10.10.2590">
    <property type="entry name" value="BEN domain"/>
    <property type="match status" value="1"/>
</dbReference>
<dbReference type="GO" id="GO:0003677">
    <property type="term" value="F:DNA binding"/>
    <property type="evidence" value="ECO:0007669"/>
    <property type="project" value="InterPro"/>
</dbReference>
<dbReference type="Pfam" id="PF10523">
    <property type="entry name" value="BEN"/>
    <property type="match status" value="1"/>
</dbReference>
<keyword evidence="3" id="KW-0805">Transcription regulation</keyword>
<comment type="subcellular location">
    <subcellularLocation>
        <location evidence="1">Nucleus</location>
    </subcellularLocation>
</comment>
<dbReference type="InterPro" id="IPR037496">
    <property type="entry name" value="BEND6-like"/>
</dbReference>
<dbReference type="SMART" id="SM01025">
    <property type="entry name" value="BEN"/>
    <property type="match status" value="1"/>
</dbReference>
<keyword evidence="5" id="KW-0539">Nucleus</keyword>
<dbReference type="PROSITE" id="PS51457">
    <property type="entry name" value="BEN"/>
    <property type="match status" value="1"/>
</dbReference>
<dbReference type="GO" id="GO:0045666">
    <property type="term" value="P:positive regulation of neuron differentiation"/>
    <property type="evidence" value="ECO:0007669"/>
    <property type="project" value="InterPro"/>
</dbReference>